<evidence type="ECO:0000313" key="11">
    <source>
        <dbReference type="EMBL" id="RWR98932.1"/>
    </source>
</evidence>
<evidence type="ECO:0000256" key="3">
    <source>
        <dbReference type="ARBA" id="ARBA00022679"/>
    </source>
</evidence>
<dbReference type="OrthoDB" id="434092at2759"/>
<dbReference type="GO" id="GO:0034625">
    <property type="term" value="P:fatty acid elongation, monounsaturated fatty acid"/>
    <property type="evidence" value="ECO:0007669"/>
    <property type="project" value="TreeGrafter"/>
</dbReference>
<proteinExistence type="inferred from homology"/>
<feature type="transmembrane region" description="Helical" evidence="10">
    <location>
        <begin position="20"/>
        <end position="41"/>
    </location>
</feature>
<evidence type="ECO:0000256" key="6">
    <source>
        <dbReference type="ARBA" id="ARBA00022989"/>
    </source>
</evidence>
<evidence type="ECO:0000256" key="4">
    <source>
        <dbReference type="ARBA" id="ARBA00022692"/>
    </source>
</evidence>
<organism evidence="11 12">
    <name type="scientific">Dinothrombium tinctorium</name>
    <dbReference type="NCBI Taxonomy" id="1965070"/>
    <lineage>
        <taxon>Eukaryota</taxon>
        <taxon>Metazoa</taxon>
        <taxon>Ecdysozoa</taxon>
        <taxon>Arthropoda</taxon>
        <taxon>Chelicerata</taxon>
        <taxon>Arachnida</taxon>
        <taxon>Acari</taxon>
        <taxon>Acariformes</taxon>
        <taxon>Trombidiformes</taxon>
        <taxon>Prostigmata</taxon>
        <taxon>Anystina</taxon>
        <taxon>Parasitengona</taxon>
        <taxon>Trombidioidea</taxon>
        <taxon>Trombidiidae</taxon>
        <taxon>Dinothrombium</taxon>
    </lineage>
</organism>
<dbReference type="EC" id="2.3.1.199" evidence="10"/>
<sequence>MPFSVWWGVKFAPGGHGTFFGFLNSFVHIIMYTYFGLAAIGPRMNKYLWWKRYLTMIQMIQFILVFVHSFQIFFRDCNFPKIFGVWLCAQSVLFWFLFYHFYRNTYSNNARNGNLLFAVCSPNESLIKDMNDVSSKTTASEMREKEN</sequence>
<evidence type="ECO:0000256" key="5">
    <source>
        <dbReference type="ARBA" id="ARBA00022832"/>
    </source>
</evidence>
<dbReference type="EMBL" id="NCKU01017785">
    <property type="protein sequence ID" value="RWR98932.1"/>
    <property type="molecule type" value="Genomic_DNA"/>
</dbReference>
<dbReference type="GO" id="GO:0005789">
    <property type="term" value="C:endoplasmic reticulum membrane"/>
    <property type="evidence" value="ECO:0007669"/>
    <property type="project" value="TreeGrafter"/>
</dbReference>
<evidence type="ECO:0000256" key="1">
    <source>
        <dbReference type="ARBA" id="ARBA00004141"/>
    </source>
</evidence>
<protein>
    <recommendedName>
        <fullName evidence="10">Elongation of very long chain fatty acids protein</fullName>
        <ecNumber evidence="10">2.3.1.199</ecNumber>
    </recommendedName>
    <alternativeName>
        <fullName evidence="10">Very-long-chain 3-oxoacyl-CoA synthase</fullName>
    </alternativeName>
</protein>
<feature type="transmembrane region" description="Helical" evidence="10">
    <location>
        <begin position="80"/>
        <end position="102"/>
    </location>
</feature>
<dbReference type="GO" id="GO:0030148">
    <property type="term" value="P:sphingolipid biosynthetic process"/>
    <property type="evidence" value="ECO:0007669"/>
    <property type="project" value="TreeGrafter"/>
</dbReference>
<dbReference type="Pfam" id="PF01151">
    <property type="entry name" value="ELO"/>
    <property type="match status" value="1"/>
</dbReference>
<evidence type="ECO:0000313" key="12">
    <source>
        <dbReference type="Proteomes" id="UP000285301"/>
    </source>
</evidence>
<dbReference type="PANTHER" id="PTHR11157:SF69">
    <property type="entry name" value="ELONGATION OF VERY LONG CHAIN FATTY ACIDS PROTEIN 7"/>
    <property type="match status" value="1"/>
</dbReference>
<keyword evidence="4 10" id="KW-0812">Transmembrane</keyword>
<dbReference type="GO" id="GO:0042761">
    <property type="term" value="P:very long-chain fatty acid biosynthetic process"/>
    <property type="evidence" value="ECO:0007669"/>
    <property type="project" value="TreeGrafter"/>
</dbReference>
<dbReference type="Proteomes" id="UP000285301">
    <property type="component" value="Unassembled WGS sequence"/>
</dbReference>
<gene>
    <name evidence="11" type="ORF">B4U79_03839</name>
</gene>
<evidence type="ECO:0000256" key="8">
    <source>
        <dbReference type="ARBA" id="ARBA00023136"/>
    </source>
</evidence>
<keyword evidence="12" id="KW-1185">Reference proteome</keyword>
<evidence type="ECO:0000256" key="7">
    <source>
        <dbReference type="ARBA" id="ARBA00023098"/>
    </source>
</evidence>
<keyword evidence="7 10" id="KW-0443">Lipid metabolism</keyword>
<comment type="subcellular location">
    <subcellularLocation>
        <location evidence="1">Membrane</location>
        <topology evidence="1">Multi-pass membrane protein</topology>
    </subcellularLocation>
</comment>
<dbReference type="InterPro" id="IPR002076">
    <property type="entry name" value="ELO_fam"/>
</dbReference>
<dbReference type="AlphaFoldDB" id="A0A3S3NUM2"/>
<dbReference type="STRING" id="1965070.A0A3S3NUM2"/>
<comment type="caution">
    <text evidence="11">The sequence shown here is derived from an EMBL/GenBank/DDBJ whole genome shotgun (WGS) entry which is preliminary data.</text>
</comment>
<keyword evidence="5 10" id="KW-0276">Fatty acid metabolism</keyword>
<comment type="similarity">
    <text evidence="10">Belongs to the ELO family.</text>
</comment>
<dbReference type="GO" id="GO:0009922">
    <property type="term" value="F:fatty acid elongase activity"/>
    <property type="evidence" value="ECO:0007669"/>
    <property type="project" value="UniProtKB-EC"/>
</dbReference>
<keyword evidence="9 10" id="KW-0275">Fatty acid biosynthesis</keyword>
<name>A0A3S3NUM2_9ACAR</name>
<keyword evidence="8 10" id="KW-0472">Membrane</keyword>
<evidence type="ECO:0000256" key="2">
    <source>
        <dbReference type="ARBA" id="ARBA00022516"/>
    </source>
</evidence>
<keyword evidence="3 10" id="KW-0808">Transferase</keyword>
<evidence type="ECO:0000256" key="10">
    <source>
        <dbReference type="RuleBase" id="RU361115"/>
    </source>
</evidence>
<dbReference type="GO" id="GO:0019367">
    <property type="term" value="P:fatty acid elongation, saturated fatty acid"/>
    <property type="evidence" value="ECO:0007669"/>
    <property type="project" value="TreeGrafter"/>
</dbReference>
<dbReference type="GO" id="GO:0034626">
    <property type="term" value="P:fatty acid elongation, polyunsaturated fatty acid"/>
    <property type="evidence" value="ECO:0007669"/>
    <property type="project" value="TreeGrafter"/>
</dbReference>
<accession>A0A3S3NUM2</accession>
<evidence type="ECO:0000256" key="9">
    <source>
        <dbReference type="ARBA" id="ARBA00023160"/>
    </source>
</evidence>
<keyword evidence="6 10" id="KW-1133">Transmembrane helix</keyword>
<comment type="caution">
    <text evidence="10">Lacks conserved residue(s) required for the propagation of feature annotation.</text>
</comment>
<keyword evidence="2 10" id="KW-0444">Lipid biosynthesis</keyword>
<dbReference type="PANTHER" id="PTHR11157">
    <property type="entry name" value="FATTY ACID ACYL TRANSFERASE-RELATED"/>
    <property type="match status" value="1"/>
</dbReference>
<comment type="catalytic activity">
    <reaction evidence="10">
        <text>a very-long-chain acyl-CoA + malonyl-CoA + H(+) = a very-long-chain 3-oxoacyl-CoA + CO2 + CoA</text>
        <dbReference type="Rhea" id="RHEA:32727"/>
        <dbReference type="ChEBI" id="CHEBI:15378"/>
        <dbReference type="ChEBI" id="CHEBI:16526"/>
        <dbReference type="ChEBI" id="CHEBI:57287"/>
        <dbReference type="ChEBI" id="CHEBI:57384"/>
        <dbReference type="ChEBI" id="CHEBI:90725"/>
        <dbReference type="ChEBI" id="CHEBI:90736"/>
        <dbReference type="EC" id="2.3.1.199"/>
    </reaction>
</comment>
<feature type="transmembrane region" description="Helical" evidence="10">
    <location>
        <begin position="53"/>
        <end position="74"/>
    </location>
</feature>
<reference evidence="11 12" key="1">
    <citation type="journal article" date="2018" name="Gigascience">
        <title>Genomes of trombidid mites reveal novel predicted allergens and laterally-transferred genes associated with secondary metabolism.</title>
        <authorList>
            <person name="Dong X."/>
            <person name="Chaisiri K."/>
            <person name="Xia D."/>
            <person name="Armstrong S.D."/>
            <person name="Fang Y."/>
            <person name="Donnelly M.J."/>
            <person name="Kadowaki T."/>
            <person name="McGarry J.W."/>
            <person name="Darby A.C."/>
            <person name="Makepeace B.L."/>
        </authorList>
    </citation>
    <scope>NUCLEOTIDE SEQUENCE [LARGE SCALE GENOMIC DNA]</scope>
    <source>
        <strain evidence="11">UoL-WK</strain>
    </source>
</reference>